<dbReference type="InterPro" id="IPR000668">
    <property type="entry name" value="Peptidase_C1A_C"/>
</dbReference>
<organism evidence="7 8">
    <name type="scientific">Theileria orientalis</name>
    <dbReference type="NCBI Taxonomy" id="68886"/>
    <lineage>
        <taxon>Eukaryota</taxon>
        <taxon>Sar</taxon>
        <taxon>Alveolata</taxon>
        <taxon>Apicomplexa</taxon>
        <taxon>Aconoidasida</taxon>
        <taxon>Piroplasmida</taxon>
        <taxon>Theileriidae</taxon>
        <taxon>Theileria</taxon>
    </lineage>
</organism>
<evidence type="ECO:0000256" key="4">
    <source>
        <dbReference type="ARBA" id="ARBA00023180"/>
    </source>
</evidence>
<dbReference type="Proteomes" id="UP000244811">
    <property type="component" value="Chromosome 2"/>
</dbReference>
<dbReference type="EMBL" id="CP056071">
    <property type="protein sequence ID" value="UVC49844.1"/>
    <property type="molecule type" value="Genomic_DNA"/>
</dbReference>
<dbReference type="CDD" id="cd02248">
    <property type="entry name" value="Peptidase_C1A"/>
    <property type="match status" value="1"/>
</dbReference>
<keyword evidence="5" id="KW-1133">Transmembrane helix</keyword>
<keyword evidence="3" id="KW-1015">Disulfide bond</keyword>
<keyword evidence="4" id="KW-0325">Glycoprotein</keyword>
<dbReference type="InterPro" id="IPR000169">
    <property type="entry name" value="Pept_cys_AS"/>
</dbReference>
<dbReference type="GO" id="GO:0006508">
    <property type="term" value="P:proteolysis"/>
    <property type="evidence" value="ECO:0007669"/>
    <property type="project" value="InterPro"/>
</dbReference>
<dbReference type="InterPro" id="IPR013201">
    <property type="entry name" value="Prot_inhib_I29"/>
</dbReference>
<evidence type="ECO:0000256" key="5">
    <source>
        <dbReference type="SAM" id="Phobius"/>
    </source>
</evidence>
<dbReference type="PANTHER" id="PTHR12411">
    <property type="entry name" value="CYSTEINE PROTEASE FAMILY C1-RELATED"/>
    <property type="match status" value="1"/>
</dbReference>
<proteinExistence type="inferred from homology"/>
<keyword evidence="5" id="KW-0472">Membrane</keyword>
<dbReference type="PRINTS" id="PR00705">
    <property type="entry name" value="PAPAIN"/>
</dbReference>
<dbReference type="GO" id="GO:0008234">
    <property type="term" value="F:cysteine-type peptidase activity"/>
    <property type="evidence" value="ECO:0007669"/>
    <property type="project" value="InterPro"/>
</dbReference>
<dbReference type="InterPro" id="IPR025661">
    <property type="entry name" value="Pept_asp_AS"/>
</dbReference>
<dbReference type="InterPro" id="IPR039417">
    <property type="entry name" value="Peptidase_C1A_papain-like"/>
</dbReference>
<dbReference type="AlphaFoldDB" id="A0A976XIN6"/>
<dbReference type="PROSITE" id="PS00139">
    <property type="entry name" value="THIOL_PROTEASE_CYS"/>
    <property type="match status" value="1"/>
</dbReference>
<dbReference type="InterPro" id="IPR038765">
    <property type="entry name" value="Papain-like_cys_pep_sf"/>
</dbReference>
<feature type="domain" description="Peptidase C1A papain C-terminal" evidence="6">
    <location>
        <begin position="231"/>
        <end position="446"/>
    </location>
</feature>
<dbReference type="SUPFAM" id="SSF54001">
    <property type="entry name" value="Cysteine proteinases"/>
    <property type="match status" value="1"/>
</dbReference>
<keyword evidence="2" id="KW-0865">Zymogen</keyword>
<evidence type="ECO:0000313" key="7">
    <source>
        <dbReference type="EMBL" id="UVC49844.1"/>
    </source>
</evidence>
<protein>
    <recommendedName>
        <fullName evidence="6">Peptidase C1A papain C-terminal domain-containing protein</fullName>
    </recommendedName>
</protein>
<gene>
    <name evidence="7" type="ORF">MACK_003458</name>
</gene>
<accession>A0A976XIN6</accession>
<dbReference type="InterPro" id="IPR013128">
    <property type="entry name" value="Peptidase_C1A"/>
</dbReference>
<dbReference type="PROSITE" id="PS00640">
    <property type="entry name" value="THIOL_PROTEASE_ASN"/>
    <property type="match status" value="1"/>
</dbReference>
<dbReference type="Pfam" id="PF08246">
    <property type="entry name" value="Inhibitor_I29"/>
    <property type="match status" value="1"/>
</dbReference>
<feature type="transmembrane region" description="Helical" evidence="5">
    <location>
        <begin position="23"/>
        <end position="48"/>
    </location>
</feature>
<dbReference type="Gene3D" id="3.90.70.10">
    <property type="entry name" value="Cysteine proteinases"/>
    <property type="match status" value="1"/>
</dbReference>
<reference evidence="7" key="1">
    <citation type="submission" date="2022-07" db="EMBL/GenBank/DDBJ databases">
        <title>Evaluation of T. orientalis genome assembly methods using nanopore sequencing and analysis of variation between genomes.</title>
        <authorList>
            <person name="Yam J."/>
            <person name="Micallef M.L."/>
            <person name="Liu M."/>
            <person name="Djordjevic S.P."/>
            <person name="Bogema D.R."/>
            <person name="Jenkins C."/>
        </authorList>
    </citation>
    <scope>NUCLEOTIDE SEQUENCE</scope>
    <source>
        <strain evidence="7">Goon Nure</strain>
    </source>
</reference>
<keyword evidence="5" id="KW-0812">Transmembrane</keyword>
<evidence type="ECO:0000256" key="1">
    <source>
        <dbReference type="ARBA" id="ARBA00008455"/>
    </source>
</evidence>
<evidence type="ECO:0000256" key="3">
    <source>
        <dbReference type="ARBA" id="ARBA00023157"/>
    </source>
</evidence>
<dbReference type="Pfam" id="PF00112">
    <property type="entry name" value="Peptidase_C1"/>
    <property type="match status" value="1"/>
</dbReference>
<comment type="similarity">
    <text evidence="1">Belongs to the peptidase C1 family.</text>
</comment>
<evidence type="ECO:0000259" key="6">
    <source>
        <dbReference type="SMART" id="SM00645"/>
    </source>
</evidence>
<sequence>MDEYRLETTSYHRYSSKEKRRRVVVISTIVASVFIFLAVFLTLFYFFYLKGYLERRSRDKAFAEFAAHLNIRESGFLNNKFIYTKMKYYAINKDIEIIKSKTRSCRSDGCKSTYKYVHDYKLRVISKMLEGKDYIDLDKEFETIMKHNEMTLKYDISYKNDDELKKRYTIFRTNSEKIEKHNKDPNRLYDMEYNWFAETSEDEEELSTVKIKRNREMLSSSAPGTKDLDNQDIHIDWRDKGAVSDVIAQGACGSCWAIAATDMFTSFHAIKKDKLVKFSHQQTLDCSLSGFGCNGGSHRLALEYIKDSKMCTETSYKYKGKKGKCDSKNCDTESGVKDIKHLTRDTALEFLKTNGPFITSMNTNLDFKLYGSGIFNSDCGKEYGHSVLVVGHGYDKVKKVNYWIVKNSWGKDWGEEGYFKMLDSPKRVENHTEDHCDFLLSAFGIV</sequence>
<dbReference type="SMART" id="SM00645">
    <property type="entry name" value="Pept_C1"/>
    <property type="match status" value="1"/>
</dbReference>
<evidence type="ECO:0000256" key="2">
    <source>
        <dbReference type="ARBA" id="ARBA00023145"/>
    </source>
</evidence>
<name>A0A976XIN6_THEOR</name>
<evidence type="ECO:0000313" key="8">
    <source>
        <dbReference type="Proteomes" id="UP000244811"/>
    </source>
</evidence>